<dbReference type="InterPro" id="IPR014001">
    <property type="entry name" value="Helicase_ATP-bd"/>
</dbReference>
<accession>A0A939BT71</accession>
<dbReference type="InterPro" id="IPR011545">
    <property type="entry name" value="DEAD/DEAH_box_helicase_dom"/>
</dbReference>
<feature type="domain" description="Helicase ATP-binding" evidence="4">
    <location>
        <begin position="281"/>
        <end position="433"/>
    </location>
</feature>
<dbReference type="InterPro" id="IPR001650">
    <property type="entry name" value="Helicase_C-like"/>
</dbReference>
<dbReference type="GO" id="GO:0006270">
    <property type="term" value="P:DNA replication initiation"/>
    <property type="evidence" value="ECO:0007669"/>
    <property type="project" value="TreeGrafter"/>
</dbReference>
<evidence type="ECO:0000313" key="7">
    <source>
        <dbReference type="Proteomes" id="UP000717624"/>
    </source>
</evidence>
<dbReference type="Pfam" id="PF00271">
    <property type="entry name" value="Helicase_C"/>
    <property type="match status" value="1"/>
</dbReference>
<dbReference type="SMART" id="SM00490">
    <property type="entry name" value="HELICc"/>
    <property type="match status" value="1"/>
</dbReference>
<evidence type="ECO:0000259" key="4">
    <source>
        <dbReference type="PROSITE" id="PS51192"/>
    </source>
</evidence>
<dbReference type="GO" id="GO:0043138">
    <property type="term" value="F:3'-5' DNA helicase activity"/>
    <property type="evidence" value="ECO:0007669"/>
    <property type="project" value="TreeGrafter"/>
</dbReference>
<reference evidence="6" key="1">
    <citation type="submission" date="2021-01" db="EMBL/GenBank/DDBJ databases">
        <title>Genomic Encyclopedia of Type Strains, Phase IV (KMG-IV): sequencing the most valuable type-strain genomes for metagenomic binning, comparative biology and taxonomic classification.</title>
        <authorList>
            <person name="Goeker M."/>
        </authorList>
    </citation>
    <scope>NUCLEOTIDE SEQUENCE</scope>
    <source>
        <strain evidence="6">DSM 25523</strain>
    </source>
</reference>
<evidence type="ECO:0000313" key="6">
    <source>
        <dbReference type="EMBL" id="MBM7591512.1"/>
    </source>
</evidence>
<dbReference type="Proteomes" id="UP000717624">
    <property type="component" value="Unassembled WGS sequence"/>
</dbReference>
<dbReference type="SMART" id="SM00487">
    <property type="entry name" value="DEXDc"/>
    <property type="match status" value="1"/>
</dbReference>
<gene>
    <name evidence="6" type="ORF">JOD01_003163</name>
</gene>
<dbReference type="PANTHER" id="PTHR30580:SF1">
    <property type="entry name" value="COMF OPERON PROTEIN 1"/>
    <property type="match status" value="1"/>
</dbReference>
<keyword evidence="7" id="KW-1185">Reference proteome</keyword>
<dbReference type="GO" id="GO:0006310">
    <property type="term" value="P:DNA recombination"/>
    <property type="evidence" value="ECO:0007669"/>
    <property type="project" value="TreeGrafter"/>
</dbReference>
<evidence type="ECO:0000256" key="2">
    <source>
        <dbReference type="ARBA" id="ARBA00022840"/>
    </source>
</evidence>
<comment type="caution">
    <text evidence="6">The sequence shown here is derived from an EMBL/GenBank/DDBJ whole genome shotgun (WGS) entry which is preliminary data.</text>
</comment>
<keyword evidence="2" id="KW-0067">ATP-binding</keyword>
<dbReference type="GO" id="GO:0003677">
    <property type="term" value="F:DNA binding"/>
    <property type="evidence" value="ECO:0007669"/>
    <property type="project" value="UniProtKB-KW"/>
</dbReference>
<dbReference type="Pfam" id="PF00270">
    <property type="entry name" value="DEAD"/>
    <property type="match status" value="1"/>
</dbReference>
<dbReference type="GO" id="GO:0005524">
    <property type="term" value="F:ATP binding"/>
    <property type="evidence" value="ECO:0007669"/>
    <property type="project" value="UniProtKB-KW"/>
</dbReference>
<dbReference type="Gene3D" id="3.40.50.300">
    <property type="entry name" value="P-loop containing nucleotide triphosphate hydrolases"/>
    <property type="match status" value="2"/>
</dbReference>
<dbReference type="PANTHER" id="PTHR30580">
    <property type="entry name" value="PRIMOSOMAL PROTEIN N"/>
    <property type="match status" value="1"/>
</dbReference>
<dbReference type="PROSITE" id="PS51194">
    <property type="entry name" value="HELICASE_CTER"/>
    <property type="match status" value="1"/>
</dbReference>
<evidence type="ECO:0000256" key="3">
    <source>
        <dbReference type="ARBA" id="ARBA00023125"/>
    </source>
</evidence>
<evidence type="ECO:0000259" key="5">
    <source>
        <dbReference type="PROSITE" id="PS51194"/>
    </source>
</evidence>
<dbReference type="PROSITE" id="PS51192">
    <property type="entry name" value="HELICASE_ATP_BIND_1"/>
    <property type="match status" value="1"/>
</dbReference>
<evidence type="ECO:0000256" key="1">
    <source>
        <dbReference type="ARBA" id="ARBA00022741"/>
    </source>
</evidence>
<organism evidence="6 7">
    <name type="scientific">Brevibacillus fulvus</name>
    <dbReference type="NCBI Taxonomy" id="1125967"/>
    <lineage>
        <taxon>Bacteria</taxon>
        <taxon>Bacillati</taxon>
        <taxon>Bacillota</taxon>
        <taxon>Bacilli</taxon>
        <taxon>Bacillales</taxon>
        <taxon>Paenibacillaceae</taxon>
        <taxon>Brevibacillus</taxon>
    </lineage>
</organism>
<keyword evidence="1" id="KW-0547">Nucleotide-binding</keyword>
<protein>
    <submittedName>
        <fullName evidence="6">Competence protein ComFA</fullName>
    </submittedName>
</protein>
<proteinExistence type="predicted"/>
<keyword evidence="3" id="KW-0238">DNA-binding</keyword>
<dbReference type="EMBL" id="JAFBEB010000012">
    <property type="protein sequence ID" value="MBM7591512.1"/>
    <property type="molecule type" value="Genomic_DNA"/>
</dbReference>
<sequence>MARGEGVPMRAYLLYVKEERGKAQSYITPCFEVDKLFWQQSDGGTLHILGSSTSLAIVFALREKINQHVRSRRLTPETLRQLRELAHASVKEASVLYGKEDGQQECGLPFQFTSEQAEREQAEAFAMTAEQIRAEAEDLRSRLQGRSLLWEELRYFLQQHAVVLEEVLPALQWLALANKLEWRPGICIGWRKGWWKHRLLLRCDRCGSSRVCKTECHTCGQACAFCTECLTMGRSKCCTPYICVPAQPSHRKATTAGEKLLRWDGRYTPWQAIAAERARRFVSADDNQAFLVWAVCGAGKTELLFPAMEQALSDGGQILLATPRKDVVLELLPRLKRVFPGCKVIAVHGSSAEKWEEGQIVIATTHQVLRYYRKFPLVIVDEVDAFPYHRNPMLHRAVERAVAEGGKRLYLSATPPAIMQRALVGSTNRKALVSATHVLLPQRYHGHPLPVPTIQKIPRLDGKLRNGDPLPLLRDPVALSLQQHRPIFVFVPYIEQVEVALAFLQRSIPDHARRMAGVYAADPERERKVQRFRRGEYGLLVTTTILERGVTIPFSDVVVVGADAPVFDEASLVQIAGRAGRSHDSPDGLVLFLCTRWTKAQRLALKQIRQMNRLARQMKEVDGYVD</sequence>
<name>A0A939BT71_9BACL</name>
<dbReference type="RefSeq" id="WP_239565487.1">
    <property type="nucleotide sequence ID" value="NZ_BAABIN010000019.1"/>
</dbReference>
<dbReference type="InterPro" id="IPR027417">
    <property type="entry name" value="P-loop_NTPase"/>
</dbReference>
<dbReference type="AlphaFoldDB" id="A0A939BT71"/>
<dbReference type="SUPFAM" id="SSF52540">
    <property type="entry name" value="P-loop containing nucleoside triphosphate hydrolases"/>
    <property type="match status" value="1"/>
</dbReference>
<feature type="domain" description="Helicase C-terminal" evidence="5">
    <location>
        <begin position="473"/>
        <end position="626"/>
    </location>
</feature>
<dbReference type="GO" id="GO:0006302">
    <property type="term" value="P:double-strand break repair"/>
    <property type="evidence" value="ECO:0007669"/>
    <property type="project" value="TreeGrafter"/>
</dbReference>